<comment type="caution">
    <text evidence="1">The sequence shown here is derived from an EMBL/GenBank/DDBJ whole genome shotgun (WGS) entry which is preliminary data.</text>
</comment>
<protein>
    <submittedName>
        <fullName evidence="1">Uncharacterized protein</fullName>
    </submittedName>
</protein>
<keyword evidence="2" id="KW-1185">Reference proteome</keyword>
<sequence length="109" mass="11898">MLTVGIKALKTNPSALSKAFDSSDKVLITRRGEPIGIAAPFDEQLLDLGFLRWIAIRSFQAGDLSLGQVARVFGKSKQEMMPLLSTLGVAIADYDLDEDLETLHLLEGH</sequence>
<evidence type="ECO:0000313" key="2">
    <source>
        <dbReference type="Proteomes" id="UP001138768"/>
    </source>
</evidence>
<reference evidence="1 2" key="1">
    <citation type="journal article" date="2020" name="Microorganisms">
        <title>Osmotic Adaptation and Compatible Solute Biosynthesis of Phototrophic Bacteria as Revealed from Genome Analyses.</title>
        <authorList>
            <person name="Imhoff J.F."/>
            <person name="Rahn T."/>
            <person name="Kunzel S."/>
            <person name="Keller A."/>
            <person name="Neulinger S.C."/>
        </authorList>
    </citation>
    <scope>NUCLEOTIDE SEQUENCE [LARGE SCALE GENOMIC DNA]</scope>
    <source>
        <strain evidence="1 2">DSM 25653</strain>
    </source>
</reference>
<gene>
    <name evidence="1" type="ORF">CKO42_06200</name>
</gene>
<dbReference type="Pfam" id="PF03683">
    <property type="entry name" value="UPF0175"/>
    <property type="match status" value="1"/>
</dbReference>
<evidence type="ECO:0000313" key="1">
    <source>
        <dbReference type="EMBL" id="MBK1618045.1"/>
    </source>
</evidence>
<dbReference type="Proteomes" id="UP001138768">
    <property type="component" value="Unassembled WGS sequence"/>
</dbReference>
<proteinExistence type="predicted"/>
<dbReference type="AlphaFoldDB" id="A0A9X1B349"/>
<dbReference type="InterPro" id="IPR005368">
    <property type="entry name" value="UPF0175"/>
</dbReference>
<name>A0A9X1B349_9GAMM</name>
<accession>A0A9X1B349</accession>
<dbReference type="EMBL" id="NRRY01000007">
    <property type="protein sequence ID" value="MBK1618045.1"/>
    <property type="molecule type" value="Genomic_DNA"/>
</dbReference>
<organism evidence="1 2">
    <name type="scientific">Lamprobacter modestohalophilus</name>
    <dbReference type="NCBI Taxonomy" id="1064514"/>
    <lineage>
        <taxon>Bacteria</taxon>
        <taxon>Pseudomonadati</taxon>
        <taxon>Pseudomonadota</taxon>
        <taxon>Gammaproteobacteria</taxon>
        <taxon>Chromatiales</taxon>
        <taxon>Chromatiaceae</taxon>
        <taxon>Lamprobacter</taxon>
    </lineage>
</organism>